<evidence type="ECO:0000313" key="1">
    <source>
        <dbReference type="EMBL" id="MDQ1149105.1"/>
    </source>
</evidence>
<dbReference type="Proteomes" id="UP001244640">
    <property type="component" value="Unassembled WGS sequence"/>
</dbReference>
<comment type="caution">
    <text evidence="1">The sequence shown here is derived from an EMBL/GenBank/DDBJ whole genome shotgun (WGS) entry which is preliminary data.</text>
</comment>
<name>A0ABU0U2C7_9SPHI</name>
<protein>
    <submittedName>
        <fullName evidence="1">Uncharacterized protein</fullName>
    </submittedName>
</protein>
<reference evidence="1 2" key="1">
    <citation type="submission" date="2023-07" db="EMBL/GenBank/DDBJ databases">
        <title>Functional and genomic diversity of the sorghum phyllosphere microbiome.</title>
        <authorList>
            <person name="Shade A."/>
        </authorList>
    </citation>
    <scope>NUCLEOTIDE SEQUENCE [LARGE SCALE GENOMIC DNA]</scope>
    <source>
        <strain evidence="1 2">SORGH_AS_0892</strain>
    </source>
</reference>
<gene>
    <name evidence="1" type="ORF">QE382_001089</name>
</gene>
<organism evidence="1 2">
    <name type="scientific">Sphingobacterium zeae</name>
    <dbReference type="NCBI Taxonomy" id="1776859"/>
    <lineage>
        <taxon>Bacteria</taxon>
        <taxon>Pseudomonadati</taxon>
        <taxon>Bacteroidota</taxon>
        <taxon>Sphingobacteriia</taxon>
        <taxon>Sphingobacteriales</taxon>
        <taxon>Sphingobacteriaceae</taxon>
        <taxon>Sphingobacterium</taxon>
    </lineage>
</organism>
<keyword evidence="2" id="KW-1185">Reference proteome</keyword>
<evidence type="ECO:0000313" key="2">
    <source>
        <dbReference type="Proteomes" id="UP001244640"/>
    </source>
</evidence>
<proteinExistence type="predicted"/>
<sequence>MKHPVLIRIDRFTWTFHFVIFLRGKYGLTLDSIDRYALKNF</sequence>
<accession>A0ABU0U2C7</accession>
<dbReference type="EMBL" id="JAUTBA010000001">
    <property type="protein sequence ID" value="MDQ1149105.1"/>
    <property type="molecule type" value="Genomic_DNA"/>
</dbReference>